<evidence type="ECO:0000256" key="2">
    <source>
        <dbReference type="SAM" id="Phobius"/>
    </source>
</evidence>
<dbReference type="RefSeq" id="XP_064663696.1">
    <property type="nucleotide sequence ID" value="XM_064797462.1"/>
</dbReference>
<sequence>MAAYHTPQIRPFYCPSANPICYTAFLAQEAEGSTYLSYGCWTDTYTRFIYEQATSEQASSDPGSSVGAPASQAASSDPGSSGAGPTSSSPEQSSSSSSSPDDQSSADVQSSLIADGSSSSPGPSTTPTVQFSVPQGGSSATDRNGVQQTGAAGNTGTPSASDTKEGDSNGGKSDDGGSSNVGAIAGGVVGGVVALAAIGAGIAYMIIRKRRQRVEPMREISPGYYTPSTSY</sequence>
<organism evidence="3 4">
    <name type="scientific">Saxophila tyrrhenica</name>
    <dbReference type="NCBI Taxonomy" id="1690608"/>
    <lineage>
        <taxon>Eukaryota</taxon>
        <taxon>Fungi</taxon>
        <taxon>Dikarya</taxon>
        <taxon>Ascomycota</taxon>
        <taxon>Pezizomycotina</taxon>
        <taxon>Dothideomycetes</taxon>
        <taxon>Dothideomycetidae</taxon>
        <taxon>Mycosphaerellales</taxon>
        <taxon>Extremaceae</taxon>
        <taxon>Saxophila</taxon>
    </lineage>
</organism>
<evidence type="ECO:0000256" key="1">
    <source>
        <dbReference type="SAM" id="MobiDB-lite"/>
    </source>
</evidence>
<gene>
    <name evidence="3" type="ORF">LTR77_000195</name>
</gene>
<evidence type="ECO:0008006" key="5">
    <source>
        <dbReference type="Google" id="ProtNLM"/>
    </source>
</evidence>
<dbReference type="Proteomes" id="UP001337655">
    <property type="component" value="Unassembled WGS sequence"/>
</dbReference>
<name>A0AAV9PRU3_9PEZI</name>
<feature type="region of interest" description="Disordered" evidence="1">
    <location>
        <begin position="56"/>
        <end position="176"/>
    </location>
</feature>
<feature type="compositionally biased region" description="Basic and acidic residues" evidence="1">
    <location>
        <begin position="162"/>
        <end position="175"/>
    </location>
</feature>
<dbReference type="AlphaFoldDB" id="A0AAV9PRU3"/>
<dbReference type="Gene3D" id="1.20.5.510">
    <property type="entry name" value="Single helix bin"/>
    <property type="match status" value="1"/>
</dbReference>
<keyword evidence="2" id="KW-1133">Transmembrane helix</keyword>
<dbReference type="GeneID" id="89921546"/>
<keyword evidence="4" id="KW-1185">Reference proteome</keyword>
<proteinExistence type="predicted"/>
<feature type="compositionally biased region" description="Low complexity" evidence="1">
    <location>
        <begin position="67"/>
        <end position="128"/>
    </location>
</feature>
<feature type="transmembrane region" description="Helical" evidence="2">
    <location>
        <begin position="183"/>
        <end position="207"/>
    </location>
</feature>
<keyword evidence="2" id="KW-0472">Membrane</keyword>
<evidence type="ECO:0000313" key="3">
    <source>
        <dbReference type="EMBL" id="KAK5175058.1"/>
    </source>
</evidence>
<keyword evidence="2" id="KW-0812">Transmembrane</keyword>
<protein>
    <recommendedName>
        <fullName evidence="5">Syndecan</fullName>
    </recommendedName>
</protein>
<dbReference type="EMBL" id="JAVRRT010000001">
    <property type="protein sequence ID" value="KAK5175058.1"/>
    <property type="molecule type" value="Genomic_DNA"/>
</dbReference>
<feature type="compositionally biased region" description="Polar residues" evidence="1">
    <location>
        <begin position="129"/>
        <end position="161"/>
    </location>
</feature>
<evidence type="ECO:0000313" key="4">
    <source>
        <dbReference type="Proteomes" id="UP001337655"/>
    </source>
</evidence>
<comment type="caution">
    <text evidence="3">The sequence shown here is derived from an EMBL/GenBank/DDBJ whole genome shotgun (WGS) entry which is preliminary data.</text>
</comment>
<reference evidence="3 4" key="1">
    <citation type="submission" date="2023-08" db="EMBL/GenBank/DDBJ databases">
        <title>Black Yeasts Isolated from many extreme environments.</title>
        <authorList>
            <person name="Coleine C."/>
            <person name="Stajich J.E."/>
            <person name="Selbmann L."/>
        </authorList>
    </citation>
    <scope>NUCLEOTIDE SEQUENCE [LARGE SCALE GENOMIC DNA]</scope>
    <source>
        <strain evidence="3 4">CCFEE 5935</strain>
    </source>
</reference>
<accession>A0AAV9PRU3</accession>